<accession>A0A811Z0B4</accession>
<proteinExistence type="predicted"/>
<protein>
    <submittedName>
        <fullName evidence="1">(raccoon dog) hypothetical protein</fullName>
    </submittedName>
</protein>
<sequence>MPLPPLSAWPAARYPSRARIQGISRDQVGTWSRMDDLSVAATCCEYYIGGLWCSEGFKWGGSGGILSPPLSRWRAEQVGLKEASLGELQGQLGWAGAQTAASAQTLGMGKAVVKAEAGRRLTALELDCSHSSGRLAPMSPFYLFITYKLGVRLTLLKANKAGQRMGPPDRAAGGRGLPCRILHLRGSHHFYGRLHPSEVMPAQPSLQTEFQTLRTRVNYRDHGLLTHTNIFFFHSKAAMSCLNQPPLVFWLLSFGEASGSDCGCLDITPDNTYDIPRHSCGMSGSWKRFS</sequence>
<organism evidence="1 2">
    <name type="scientific">Nyctereutes procyonoides</name>
    <name type="common">Raccoon dog</name>
    <name type="synonym">Canis procyonoides</name>
    <dbReference type="NCBI Taxonomy" id="34880"/>
    <lineage>
        <taxon>Eukaryota</taxon>
        <taxon>Metazoa</taxon>
        <taxon>Chordata</taxon>
        <taxon>Craniata</taxon>
        <taxon>Vertebrata</taxon>
        <taxon>Euteleostomi</taxon>
        <taxon>Mammalia</taxon>
        <taxon>Eutheria</taxon>
        <taxon>Laurasiatheria</taxon>
        <taxon>Carnivora</taxon>
        <taxon>Caniformia</taxon>
        <taxon>Canidae</taxon>
        <taxon>Nyctereutes</taxon>
    </lineage>
</organism>
<dbReference type="AlphaFoldDB" id="A0A811Z0B4"/>
<gene>
    <name evidence="1" type="ORF">NYPRO_LOCUS15023</name>
</gene>
<reference evidence="1" key="1">
    <citation type="submission" date="2020-12" db="EMBL/GenBank/DDBJ databases">
        <authorList>
            <consortium name="Molecular Ecology Group"/>
        </authorList>
    </citation>
    <scope>NUCLEOTIDE SEQUENCE</scope>
    <source>
        <strain evidence="1">TBG_1078</strain>
    </source>
</reference>
<keyword evidence="2" id="KW-1185">Reference proteome</keyword>
<evidence type="ECO:0000313" key="2">
    <source>
        <dbReference type="Proteomes" id="UP000645828"/>
    </source>
</evidence>
<dbReference type="Proteomes" id="UP000645828">
    <property type="component" value="Unassembled WGS sequence"/>
</dbReference>
<name>A0A811Z0B4_NYCPR</name>
<evidence type="ECO:0000313" key="1">
    <source>
        <dbReference type="EMBL" id="CAD7682231.1"/>
    </source>
</evidence>
<dbReference type="EMBL" id="CAJHUB010000754">
    <property type="protein sequence ID" value="CAD7682231.1"/>
    <property type="molecule type" value="Genomic_DNA"/>
</dbReference>
<comment type="caution">
    <text evidence="1">The sequence shown here is derived from an EMBL/GenBank/DDBJ whole genome shotgun (WGS) entry which is preliminary data.</text>
</comment>